<dbReference type="InterPro" id="IPR001672">
    <property type="entry name" value="G6P_Isomerase"/>
</dbReference>
<sequence length="538" mass="55383">MTLRVSGGGVSVTVQGDAVGEADGILERLAADGVPAALMAGNSSLWGPDVAEEAAGRLGWVHAPERSRRLLPRLAELSARFAGRHVVLAGTGGASLAAQIIARTHGADLTLLDTTDPHQVGRALDFGVSRTVLVVSGPETVETDGVRRVFERAFREASIDPAERVVVVATPGSPLEASALRAGYEVVTADAELDGCFGALSAYALVPAALAGVDVGRLLDEAEALVPALGLAYDNPGLVLGAALGTSAASGRDKLVIADNGSGLNAFGGWVEQLVAESTGKHGSGIVPVVVEDLTAPGFGFGADVRRLVLGDRAEGVGLAVSGPLGAQFLLWEYAAAVACRVIGVSPFDRPAVRESEDSVAGLLRGSEDGEAPIIVGCEPALVDGDVEVHAPEELLAGAKDLQDVFDALAYAVPSHGYLAIMAYLDQGDATARLRTPLARRVADARDAQVTFGWGPRLLHSVGQLHKDGPAGGVFLQITGAADDDLEVPGRPYSLATLQLAQAFGDLRALRSRGLPVLRLHLRDRAAGLARLESALGG</sequence>
<keyword evidence="2" id="KW-1185">Reference proteome</keyword>
<dbReference type="GO" id="GO:0006094">
    <property type="term" value="P:gluconeogenesis"/>
    <property type="evidence" value="ECO:0007669"/>
    <property type="project" value="InterPro"/>
</dbReference>
<protein>
    <submittedName>
        <fullName evidence="1">Glucose-6-phosphate isomerase</fullName>
    </submittedName>
</protein>
<accession>A0A543CW65</accession>
<gene>
    <name evidence="1" type="ORF">FB559_7045</name>
</gene>
<evidence type="ECO:0000313" key="1">
    <source>
        <dbReference type="EMBL" id="TQM01289.1"/>
    </source>
</evidence>
<dbReference type="SUPFAM" id="SSF53697">
    <property type="entry name" value="SIS domain"/>
    <property type="match status" value="1"/>
</dbReference>
<organism evidence="1 2">
    <name type="scientific">Actinoallomurus bryophytorum</name>
    <dbReference type="NCBI Taxonomy" id="1490222"/>
    <lineage>
        <taxon>Bacteria</taxon>
        <taxon>Bacillati</taxon>
        <taxon>Actinomycetota</taxon>
        <taxon>Actinomycetes</taxon>
        <taxon>Streptosporangiales</taxon>
        <taxon>Thermomonosporaceae</taxon>
        <taxon>Actinoallomurus</taxon>
    </lineage>
</organism>
<dbReference type="AlphaFoldDB" id="A0A543CW65"/>
<dbReference type="PROSITE" id="PS51463">
    <property type="entry name" value="P_GLUCOSE_ISOMERASE_3"/>
    <property type="match status" value="1"/>
</dbReference>
<evidence type="ECO:0000313" key="2">
    <source>
        <dbReference type="Proteomes" id="UP000316096"/>
    </source>
</evidence>
<dbReference type="GO" id="GO:0004347">
    <property type="term" value="F:glucose-6-phosphate isomerase activity"/>
    <property type="evidence" value="ECO:0007669"/>
    <property type="project" value="InterPro"/>
</dbReference>
<keyword evidence="1" id="KW-0413">Isomerase</keyword>
<comment type="caution">
    <text evidence="1">The sequence shown here is derived from an EMBL/GenBank/DDBJ whole genome shotgun (WGS) entry which is preliminary data.</text>
</comment>
<dbReference type="GO" id="GO:0006096">
    <property type="term" value="P:glycolytic process"/>
    <property type="evidence" value="ECO:0007669"/>
    <property type="project" value="InterPro"/>
</dbReference>
<dbReference type="GO" id="GO:0097367">
    <property type="term" value="F:carbohydrate derivative binding"/>
    <property type="evidence" value="ECO:0007669"/>
    <property type="project" value="InterPro"/>
</dbReference>
<dbReference type="RefSeq" id="WP_185792541.1">
    <property type="nucleotide sequence ID" value="NZ_VFOZ01000001.1"/>
</dbReference>
<reference evidence="1 2" key="1">
    <citation type="submission" date="2019-06" db="EMBL/GenBank/DDBJ databases">
        <title>Sequencing the genomes of 1000 actinobacteria strains.</title>
        <authorList>
            <person name="Klenk H.-P."/>
        </authorList>
    </citation>
    <scope>NUCLEOTIDE SEQUENCE [LARGE SCALE GENOMIC DNA]</scope>
    <source>
        <strain evidence="1 2">DSM 102200</strain>
    </source>
</reference>
<dbReference type="InterPro" id="IPR046348">
    <property type="entry name" value="SIS_dom_sf"/>
</dbReference>
<dbReference type="Proteomes" id="UP000316096">
    <property type="component" value="Unassembled WGS sequence"/>
</dbReference>
<name>A0A543CW65_9ACTN</name>
<dbReference type="Gene3D" id="3.40.50.10490">
    <property type="entry name" value="Glucose-6-phosphate isomerase like protein, domain 1"/>
    <property type="match status" value="2"/>
</dbReference>
<dbReference type="EMBL" id="VFOZ01000001">
    <property type="protein sequence ID" value="TQM01289.1"/>
    <property type="molecule type" value="Genomic_DNA"/>
</dbReference>
<proteinExistence type="predicted"/>